<dbReference type="Gene3D" id="1.25.40.10">
    <property type="entry name" value="Tetratricopeptide repeat domain"/>
    <property type="match status" value="1"/>
</dbReference>
<dbReference type="PANTHER" id="PTHR46128:SF211">
    <property type="entry name" value="PENTACOTRIPEPTIDE-REPEAT REGION OF PRORP DOMAIN-CONTAINING PROTEIN"/>
    <property type="match status" value="1"/>
</dbReference>
<gene>
    <name evidence="5" type="ORF">TRITD_3Av1G017070</name>
</gene>
<dbReference type="PANTHER" id="PTHR46128">
    <property type="entry name" value="MITOCHONDRIAL GROUP I INTRON SPLICING FACTOR CCM1"/>
    <property type="match status" value="1"/>
</dbReference>
<dbReference type="InterPro" id="IPR050872">
    <property type="entry name" value="PPR_P_subfamily"/>
</dbReference>
<feature type="repeat" description="PPR" evidence="4">
    <location>
        <begin position="4"/>
        <end position="38"/>
    </location>
</feature>
<evidence type="ECO:0000256" key="1">
    <source>
        <dbReference type="ARBA" id="ARBA00007626"/>
    </source>
</evidence>
<evidence type="ECO:0000256" key="3">
    <source>
        <dbReference type="ARBA" id="ARBA00022946"/>
    </source>
</evidence>
<evidence type="ECO:0008006" key="7">
    <source>
        <dbReference type="Google" id="ProtNLM"/>
    </source>
</evidence>
<sequence>MATNIFAYNALPDNLCKNGMFGEADRLFSEMLDRVLVPNEVTYLILIHALCKRGVMEDPLHMFDRMWEKGVRLTVYPYISLINDCCKTGGFGHGRRPFWARWLR</sequence>
<organism evidence="5 6">
    <name type="scientific">Triticum turgidum subsp. durum</name>
    <name type="common">Durum wheat</name>
    <name type="synonym">Triticum durum</name>
    <dbReference type="NCBI Taxonomy" id="4567"/>
    <lineage>
        <taxon>Eukaryota</taxon>
        <taxon>Viridiplantae</taxon>
        <taxon>Streptophyta</taxon>
        <taxon>Embryophyta</taxon>
        <taxon>Tracheophyta</taxon>
        <taxon>Spermatophyta</taxon>
        <taxon>Magnoliopsida</taxon>
        <taxon>Liliopsida</taxon>
        <taxon>Poales</taxon>
        <taxon>Poaceae</taxon>
        <taxon>BOP clade</taxon>
        <taxon>Pooideae</taxon>
        <taxon>Triticodae</taxon>
        <taxon>Triticeae</taxon>
        <taxon>Triticinae</taxon>
        <taxon>Triticum</taxon>
    </lineage>
</organism>
<evidence type="ECO:0000256" key="4">
    <source>
        <dbReference type="PROSITE-ProRule" id="PRU00708"/>
    </source>
</evidence>
<evidence type="ECO:0000313" key="6">
    <source>
        <dbReference type="Proteomes" id="UP000324705"/>
    </source>
</evidence>
<evidence type="ECO:0000313" key="5">
    <source>
        <dbReference type="EMBL" id="VAH56542.1"/>
    </source>
</evidence>
<feature type="repeat" description="PPR" evidence="4">
    <location>
        <begin position="39"/>
        <end position="73"/>
    </location>
</feature>
<name>A0A9R0VEV6_TRITD</name>
<proteinExistence type="inferred from homology"/>
<keyword evidence="3" id="KW-0809">Transit peptide</keyword>
<dbReference type="Pfam" id="PF13041">
    <property type="entry name" value="PPR_2"/>
    <property type="match status" value="1"/>
</dbReference>
<dbReference type="PROSITE" id="PS51375">
    <property type="entry name" value="PPR"/>
    <property type="match status" value="2"/>
</dbReference>
<evidence type="ECO:0000256" key="2">
    <source>
        <dbReference type="ARBA" id="ARBA00022737"/>
    </source>
</evidence>
<dbReference type="Gramene" id="TRITD3Av1G017070.1">
    <property type="protein sequence ID" value="TRITD3Av1G017070.1"/>
    <property type="gene ID" value="TRITD3Av1G017070"/>
</dbReference>
<dbReference type="NCBIfam" id="TIGR00756">
    <property type="entry name" value="PPR"/>
    <property type="match status" value="2"/>
</dbReference>
<dbReference type="AlphaFoldDB" id="A0A9R0VEV6"/>
<keyword evidence="2" id="KW-0677">Repeat</keyword>
<dbReference type="InterPro" id="IPR011990">
    <property type="entry name" value="TPR-like_helical_dom_sf"/>
</dbReference>
<dbReference type="Proteomes" id="UP000324705">
    <property type="component" value="Chromosome 3A"/>
</dbReference>
<accession>A0A9R0VEV6</accession>
<comment type="similarity">
    <text evidence="1">Belongs to the PPR family. P subfamily.</text>
</comment>
<reference evidence="5 6" key="1">
    <citation type="submission" date="2017-09" db="EMBL/GenBank/DDBJ databases">
        <authorList>
            <consortium name="International Durum Wheat Genome Sequencing Consortium (IDWGSC)"/>
            <person name="Milanesi L."/>
        </authorList>
    </citation>
    <scope>NUCLEOTIDE SEQUENCE [LARGE SCALE GENOMIC DNA]</scope>
    <source>
        <strain evidence="6">cv. Svevo</strain>
    </source>
</reference>
<keyword evidence="6" id="KW-1185">Reference proteome</keyword>
<protein>
    <recommendedName>
        <fullName evidence="7">Pentatricopeptide repeat-containing protein</fullName>
    </recommendedName>
</protein>
<dbReference type="InterPro" id="IPR002885">
    <property type="entry name" value="PPR_rpt"/>
</dbReference>
<dbReference type="EMBL" id="LT934115">
    <property type="protein sequence ID" value="VAH56542.1"/>
    <property type="molecule type" value="Genomic_DNA"/>
</dbReference>